<dbReference type="EMBL" id="UINC01048227">
    <property type="protein sequence ID" value="SVB58510.1"/>
    <property type="molecule type" value="Genomic_DNA"/>
</dbReference>
<dbReference type="InterPro" id="IPR019979">
    <property type="entry name" value="Ribosomal_uS17_CS"/>
</dbReference>
<evidence type="ECO:0000313" key="6">
    <source>
        <dbReference type="EMBL" id="SVB58510.1"/>
    </source>
</evidence>
<evidence type="ECO:0008006" key="7">
    <source>
        <dbReference type="Google" id="ProtNLM"/>
    </source>
</evidence>
<dbReference type="Gene3D" id="2.40.50.140">
    <property type="entry name" value="Nucleic acid-binding proteins"/>
    <property type="match status" value="1"/>
</dbReference>
<dbReference type="NCBIfam" id="NF004123">
    <property type="entry name" value="PRK05610.1"/>
    <property type="match status" value="1"/>
</dbReference>
<dbReference type="InterPro" id="IPR019984">
    <property type="entry name" value="Ribosomal_uS17_bact/chlr"/>
</dbReference>
<dbReference type="PRINTS" id="PR00973">
    <property type="entry name" value="RIBOSOMALS17"/>
</dbReference>
<accession>A0A382F6C7</accession>
<keyword evidence="5" id="KW-0687">Ribonucleoprotein</keyword>
<dbReference type="AlphaFoldDB" id="A0A382F6C7"/>
<dbReference type="GO" id="GO:0022627">
    <property type="term" value="C:cytosolic small ribosomal subunit"/>
    <property type="evidence" value="ECO:0007669"/>
    <property type="project" value="TreeGrafter"/>
</dbReference>
<dbReference type="Pfam" id="PF00366">
    <property type="entry name" value="Ribosomal_S17"/>
    <property type="match status" value="1"/>
</dbReference>
<dbReference type="InterPro" id="IPR012340">
    <property type="entry name" value="NA-bd_OB-fold"/>
</dbReference>
<reference evidence="6" key="1">
    <citation type="submission" date="2018-05" db="EMBL/GenBank/DDBJ databases">
        <authorList>
            <person name="Lanie J.A."/>
            <person name="Ng W.-L."/>
            <person name="Kazmierczak K.M."/>
            <person name="Andrzejewski T.M."/>
            <person name="Davidsen T.M."/>
            <person name="Wayne K.J."/>
            <person name="Tettelin H."/>
            <person name="Glass J.I."/>
            <person name="Rusch D."/>
            <person name="Podicherti R."/>
            <person name="Tsui H.-C.T."/>
            <person name="Winkler M.E."/>
        </authorList>
    </citation>
    <scope>NUCLEOTIDE SEQUENCE</scope>
</reference>
<dbReference type="SUPFAM" id="SSF50249">
    <property type="entry name" value="Nucleic acid-binding proteins"/>
    <property type="match status" value="1"/>
</dbReference>
<dbReference type="CDD" id="cd00364">
    <property type="entry name" value="Ribosomal_uS17"/>
    <property type="match status" value="1"/>
</dbReference>
<name>A0A382F6C7_9ZZZZ</name>
<keyword evidence="3" id="KW-0694">RNA-binding</keyword>
<dbReference type="PROSITE" id="PS00056">
    <property type="entry name" value="RIBOSOMAL_S17"/>
    <property type="match status" value="1"/>
</dbReference>
<comment type="similarity">
    <text evidence="1">Belongs to the universal ribosomal protein uS17 family.</text>
</comment>
<sequence length="107" mass="12100">MARKQQTGTVLKDQNDKSIVVGVSWLQRDRIYKKARRKITKFVVHDESNQATVGDRVLIEEGRPVSKTKRWRLVNILDRVEVADIQPSDIDNEAALAGIPDSEGSED</sequence>
<evidence type="ECO:0000256" key="2">
    <source>
        <dbReference type="ARBA" id="ARBA00022730"/>
    </source>
</evidence>
<protein>
    <recommendedName>
        <fullName evidence="7">30S ribosomal protein S17</fullName>
    </recommendedName>
</protein>
<organism evidence="6">
    <name type="scientific">marine metagenome</name>
    <dbReference type="NCBI Taxonomy" id="408172"/>
    <lineage>
        <taxon>unclassified sequences</taxon>
        <taxon>metagenomes</taxon>
        <taxon>ecological metagenomes</taxon>
    </lineage>
</organism>
<evidence type="ECO:0000256" key="4">
    <source>
        <dbReference type="ARBA" id="ARBA00022980"/>
    </source>
</evidence>
<gene>
    <name evidence="6" type="ORF">METZ01_LOCUS211364</name>
</gene>
<proteinExistence type="inferred from homology"/>
<dbReference type="InterPro" id="IPR000266">
    <property type="entry name" value="Ribosomal_uS17"/>
</dbReference>
<dbReference type="GO" id="GO:0019843">
    <property type="term" value="F:rRNA binding"/>
    <property type="evidence" value="ECO:0007669"/>
    <property type="project" value="UniProtKB-KW"/>
</dbReference>
<evidence type="ECO:0000256" key="1">
    <source>
        <dbReference type="ARBA" id="ARBA00010254"/>
    </source>
</evidence>
<dbReference type="PANTHER" id="PTHR10744:SF1">
    <property type="entry name" value="SMALL RIBOSOMAL SUBUNIT PROTEIN US17M"/>
    <property type="match status" value="1"/>
</dbReference>
<dbReference type="GO" id="GO:0006412">
    <property type="term" value="P:translation"/>
    <property type="evidence" value="ECO:0007669"/>
    <property type="project" value="InterPro"/>
</dbReference>
<keyword evidence="2" id="KW-0699">rRNA-binding</keyword>
<dbReference type="PANTHER" id="PTHR10744">
    <property type="entry name" value="40S RIBOSOMAL PROTEIN S11 FAMILY MEMBER"/>
    <property type="match status" value="1"/>
</dbReference>
<dbReference type="GO" id="GO:0003735">
    <property type="term" value="F:structural constituent of ribosome"/>
    <property type="evidence" value="ECO:0007669"/>
    <property type="project" value="InterPro"/>
</dbReference>
<evidence type="ECO:0000256" key="3">
    <source>
        <dbReference type="ARBA" id="ARBA00022884"/>
    </source>
</evidence>
<keyword evidence="4" id="KW-0689">Ribosomal protein</keyword>
<dbReference type="HAMAP" id="MF_01345_B">
    <property type="entry name" value="Ribosomal_uS17_B"/>
    <property type="match status" value="1"/>
</dbReference>
<evidence type="ECO:0000256" key="5">
    <source>
        <dbReference type="ARBA" id="ARBA00023274"/>
    </source>
</evidence>